<dbReference type="InterPro" id="IPR022796">
    <property type="entry name" value="Chloroa_b-bind"/>
</dbReference>
<gene>
    <name evidence="9" type="ORF">A3770_07p48360</name>
</gene>
<dbReference type="GO" id="GO:0016168">
    <property type="term" value="F:chlorophyll binding"/>
    <property type="evidence" value="ECO:0007669"/>
    <property type="project" value="UniProtKB-KW"/>
</dbReference>
<evidence type="ECO:0000256" key="1">
    <source>
        <dbReference type="ARBA" id="ARBA00022494"/>
    </source>
</evidence>
<feature type="binding site" evidence="6">
    <location>
        <position position="371"/>
    </location>
    <ligand>
        <name>chlorophyll a</name>
        <dbReference type="ChEBI" id="CHEBI:58416"/>
        <label>1</label>
    </ligand>
</feature>
<feature type="compositionally biased region" description="Acidic residues" evidence="8">
    <location>
        <begin position="49"/>
        <end position="62"/>
    </location>
</feature>
<comment type="function">
    <text evidence="7">The light-harvesting complex (LHC) functions as a light receptor, it captures and delivers excitation energy to photosystems with which it is closely associated.</text>
</comment>
<keyword evidence="5 7" id="KW-0157">Chromophore</keyword>
<feature type="binding site" evidence="6">
    <location>
        <position position="212"/>
    </location>
    <ligand>
        <name>chlorophyll a</name>
        <dbReference type="ChEBI" id="CHEBI:58416"/>
        <label>1</label>
    </ligand>
</feature>
<feature type="binding site" description="axial binding residue" evidence="6">
    <location>
        <position position="320"/>
    </location>
    <ligand>
        <name>chlorophyll b</name>
        <dbReference type="ChEBI" id="CHEBI:61721"/>
        <label>1</label>
    </ligand>
    <ligandPart>
        <name>Mg</name>
        <dbReference type="ChEBI" id="CHEBI:25107"/>
    </ligandPart>
</feature>
<dbReference type="Pfam" id="PF00504">
    <property type="entry name" value="Chloroa_b-bind"/>
    <property type="match status" value="1"/>
</dbReference>
<dbReference type="Proteomes" id="UP000316726">
    <property type="component" value="Chromosome 7"/>
</dbReference>
<accession>A0A5B8MNS5</accession>
<evidence type="ECO:0000256" key="2">
    <source>
        <dbReference type="ARBA" id="ARBA00022528"/>
    </source>
</evidence>
<dbReference type="InterPro" id="IPR001344">
    <property type="entry name" value="Chloro_AB-bd_pln"/>
</dbReference>
<dbReference type="Gene3D" id="1.10.3460.10">
    <property type="entry name" value="Chlorophyll a/b binding protein domain"/>
    <property type="match status" value="1"/>
</dbReference>
<dbReference type="PANTHER" id="PTHR21649">
    <property type="entry name" value="CHLOROPHYLL A/B BINDING PROTEIN"/>
    <property type="match status" value="1"/>
</dbReference>
<feature type="region of interest" description="Disordered" evidence="8">
    <location>
        <begin position="199"/>
        <end position="224"/>
    </location>
</feature>
<evidence type="ECO:0000256" key="5">
    <source>
        <dbReference type="ARBA" id="ARBA00022991"/>
    </source>
</evidence>
<comment type="similarity">
    <text evidence="7">Belongs to the light-harvesting chlorophyll a/b-binding (LHC) protein family.</text>
</comment>
<evidence type="ECO:0000313" key="9">
    <source>
        <dbReference type="EMBL" id="QDZ22318.1"/>
    </source>
</evidence>
<keyword evidence="1 6" id="KW-0148">Chlorophyll</keyword>
<evidence type="ECO:0000256" key="4">
    <source>
        <dbReference type="ARBA" id="ARBA00022640"/>
    </source>
</evidence>
<dbReference type="AlphaFoldDB" id="A0A5B8MNS5"/>
<feature type="compositionally biased region" description="Basic and acidic residues" evidence="8">
    <location>
        <begin position="212"/>
        <end position="224"/>
    </location>
</feature>
<keyword evidence="4 7" id="KW-0934">Plastid</keyword>
<reference evidence="9 10" key="1">
    <citation type="submission" date="2018-07" db="EMBL/GenBank/DDBJ databases">
        <title>The complete nuclear genome of the prasinophyte Chloropicon primus (CCMP1205).</title>
        <authorList>
            <person name="Pombert J.-F."/>
            <person name="Otis C."/>
            <person name="Turmel M."/>
            <person name="Lemieux C."/>
        </authorList>
    </citation>
    <scope>NUCLEOTIDE SEQUENCE [LARGE SCALE GENOMIC DNA]</scope>
    <source>
        <strain evidence="9 10">CCMP1205</strain>
    </source>
</reference>
<feature type="binding site" evidence="6">
    <location>
        <position position="385"/>
    </location>
    <ligand>
        <name>chlorophyll a</name>
        <dbReference type="ChEBI" id="CHEBI:58416"/>
        <label>1</label>
    </ligand>
</feature>
<name>A0A5B8MNS5_9CHLO</name>
<evidence type="ECO:0000256" key="7">
    <source>
        <dbReference type="RuleBase" id="RU363080"/>
    </source>
</evidence>
<feature type="binding site" description="axial binding residue" evidence="6">
    <location>
        <position position="312"/>
    </location>
    <ligand>
        <name>chlorophyll b</name>
        <dbReference type="ChEBI" id="CHEBI:61721"/>
        <label>1</label>
    </ligand>
    <ligandPart>
        <name>Mg</name>
        <dbReference type="ChEBI" id="CHEBI:25107"/>
    </ligandPart>
</feature>
<feature type="region of interest" description="Disordered" evidence="8">
    <location>
        <begin position="1"/>
        <end position="20"/>
    </location>
</feature>
<comment type="subcellular location">
    <subcellularLocation>
        <location evidence="7">Plastid</location>
        <location evidence="7">Chloroplast thylakoid membrane</location>
    </subcellularLocation>
</comment>
<feature type="binding site" evidence="6">
    <location>
        <position position="368"/>
    </location>
    <ligand>
        <name>chlorophyll a</name>
        <dbReference type="ChEBI" id="CHEBI:58416"/>
        <label>1</label>
    </ligand>
</feature>
<feature type="binding site" evidence="6">
    <location>
        <position position="367"/>
    </location>
    <ligand>
        <name>chlorophyll a</name>
        <dbReference type="ChEBI" id="CHEBI:58416"/>
        <label>1</label>
    </ligand>
</feature>
<evidence type="ECO:0000256" key="3">
    <source>
        <dbReference type="ARBA" id="ARBA00022531"/>
    </source>
</evidence>
<feature type="binding site" description="axial binding residue" evidence="6">
    <location>
        <position position="337"/>
    </location>
    <ligand>
        <name>chlorophyll b</name>
        <dbReference type="ChEBI" id="CHEBI:61721"/>
        <label>1</label>
    </ligand>
    <ligandPart>
        <name>Mg</name>
        <dbReference type="ChEBI" id="CHEBI:25107"/>
    </ligandPart>
</feature>
<protein>
    <recommendedName>
        <fullName evidence="7">Chlorophyll a-b binding protein, chloroplastic</fullName>
    </recommendedName>
</protein>
<dbReference type="OrthoDB" id="423598at2759"/>
<feature type="binding site" description="axial binding residue" evidence="6">
    <location>
        <position position="246"/>
    </location>
    <ligand>
        <name>chlorophyll b</name>
        <dbReference type="ChEBI" id="CHEBI:61721"/>
        <label>1</label>
    </ligand>
    <ligandPart>
        <name>Mg</name>
        <dbReference type="ChEBI" id="CHEBI:25107"/>
    </ligandPart>
</feature>
<evidence type="ECO:0000256" key="8">
    <source>
        <dbReference type="SAM" id="MobiDB-lite"/>
    </source>
</evidence>
<proteinExistence type="inferred from homology"/>
<feature type="binding site" evidence="6">
    <location>
        <position position="373"/>
    </location>
    <ligand>
        <name>chlorophyll a</name>
        <dbReference type="ChEBI" id="CHEBI:58416"/>
        <label>1</label>
    </ligand>
</feature>
<dbReference type="GO" id="GO:0009535">
    <property type="term" value="C:chloroplast thylakoid membrane"/>
    <property type="evidence" value="ECO:0007669"/>
    <property type="project" value="UniProtKB-SubCell"/>
</dbReference>
<feature type="binding site" evidence="6">
    <location>
        <position position="244"/>
    </location>
    <ligand>
        <name>chlorophyll a</name>
        <dbReference type="ChEBI" id="CHEBI:58416"/>
        <label>1</label>
    </ligand>
</feature>
<dbReference type="SUPFAM" id="SSF103511">
    <property type="entry name" value="Chlorophyll a-b binding protein"/>
    <property type="match status" value="1"/>
</dbReference>
<keyword evidence="2 7" id="KW-0150">Chloroplast</keyword>
<dbReference type="GO" id="GO:0009522">
    <property type="term" value="C:photosystem I"/>
    <property type="evidence" value="ECO:0007669"/>
    <property type="project" value="UniProtKB-KW"/>
</dbReference>
<evidence type="ECO:0000313" key="10">
    <source>
        <dbReference type="Proteomes" id="UP000316726"/>
    </source>
</evidence>
<organism evidence="9 10">
    <name type="scientific">Chloropicon primus</name>
    <dbReference type="NCBI Taxonomy" id="1764295"/>
    <lineage>
        <taxon>Eukaryota</taxon>
        <taxon>Viridiplantae</taxon>
        <taxon>Chlorophyta</taxon>
        <taxon>Chloropicophyceae</taxon>
        <taxon>Chloropicales</taxon>
        <taxon>Chloropicaceae</taxon>
        <taxon>Chloropicon</taxon>
    </lineage>
</organism>
<feature type="region of interest" description="Disordered" evidence="8">
    <location>
        <begin position="44"/>
        <end position="80"/>
    </location>
</feature>
<keyword evidence="7" id="KW-0793">Thylakoid</keyword>
<sequence>METALRRRVAGRGRGRQRGRRCGWRTGLCHLACVEDGRRKWRRRAGQRDEEEVQVSDQDVEDIQQRDYGSSAGPSSKEEEEDLAESLASSLANVVANPSTYLVAGLVVAGLASQFKPNTAQVVLLSALPVVGLTAISKTEVGESIANKVEEEKKDLLPLANRDESERVRIRDTEPRLKGYFGSGRALLLKPGADHLTGTLPGDSGFDPLGLSREDRGGPGDSEWRNGAYAGSRLGKFFEAELLHARWAMLGAVGCLIPEALARYFGFDSIAEPVWWRVGYSVLHDGVDINYAGLQGFRIAGDKGVFAIGLCQLVLMGGPEYARRVGIESLEPVGIFLPGCINYPGGQLFDPLGLSEEPAEFLEQQVKEIKNGRLAMLSMLGYAAQALVTGKGPLENLDDFIADPAHENIVANLLF</sequence>
<dbReference type="STRING" id="1764295.A0A5B8MNS5"/>
<feature type="binding site" evidence="6">
    <location>
        <position position="241"/>
    </location>
    <ligand>
        <name>chlorophyll a</name>
        <dbReference type="ChEBI" id="CHEBI:58416"/>
        <label>1</label>
    </ligand>
</feature>
<dbReference type="EMBL" id="CP031040">
    <property type="protein sequence ID" value="QDZ22318.1"/>
    <property type="molecule type" value="Genomic_DNA"/>
</dbReference>
<keyword evidence="10" id="KW-1185">Reference proteome</keyword>
<dbReference type="GO" id="GO:0009765">
    <property type="term" value="P:photosynthesis, light harvesting"/>
    <property type="evidence" value="ECO:0007669"/>
    <property type="project" value="InterPro"/>
</dbReference>
<dbReference type="GO" id="GO:0009523">
    <property type="term" value="C:photosystem II"/>
    <property type="evidence" value="ECO:0007669"/>
    <property type="project" value="UniProtKB-KW"/>
</dbReference>
<keyword evidence="7" id="KW-0603">Photosystem I</keyword>
<keyword evidence="3 7" id="KW-0602">Photosynthesis</keyword>
<keyword evidence="7" id="KW-0604">Photosystem II</keyword>
<evidence type="ECO:0000256" key="6">
    <source>
        <dbReference type="PIRSR" id="PIRSR601344-1"/>
    </source>
</evidence>